<evidence type="ECO:0000313" key="1">
    <source>
        <dbReference type="EMBL" id="MCX7570778.1"/>
    </source>
</evidence>
<comment type="caution">
    <text evidence="1">The sequence shown here is derived from an EMBL/GenBank/DDBJ whole genome shotgun (WGS) entry which is preliminary data.</text>
</comment>
<evidence type="ECO:0000313" key="2">
    <source>
        <dbReference type="Proteomes" id="UP001208017"/>
    </source>
</evidence>
<accession>A0ABT3X1L3</accession>
<sequence>MNRREELKREYKETPRPMGVFAIRNTVNGKRLIGSTTELEKVYNRHLFQLRTGVHPAKSMQQDWNEHGEDAFVYEVLEQIKEPESALWPGPEAAQLLDEMREKWIAQLQPNGEKMYHSHR</sequence>
<dbReference type="InterPro" id="IPR035901">
    <property type="entry name" value="GIY-YIG_endonuc_sf"/>
</dbReference>
<reference evidence="1 2" key="1">
    <citation type="submission" date="2022-11" db="EMBL/GenBank/DDBJ databases">
        <title>Study of microbial diversity in lake waters.</title>
        <authorList>
            <person name="Zhang J."/>
        </authorList>
    </citation>
    <scope>NUCLEOTIDE SEQUENCE [LARGE SCALE GENOMIC DNA]</scope>
    <source>
        <strain evidence="1 2">DT12</strain>
    </source>
</reference>
<dbReference type="RefSeq" id="WP_267152031.1">
    <property type="nucleotide sequence ID" value="NZ_JAPMLT010000007.1"/>
</dbReference>
<dbReference type="CDD" id="cd10451">
    <property type="entry name" value="GIY-YIG_LuxR_like"/>
    <property type="match status" value="1"/>
</dbReference>
<dbReference type="SUPFAM" id="SSF82771">
    <property type="entry name" value="GIY-YIG endonuclease"/>
    <property type="match status" value="1"/>
</dbReference>
<dbReference type="EMBL" id="JAPMLT010000007">
    <property type="protein sequence ID" value="MCX7570778.1"/>
    <property type="molecule type" value="Genomic_DNA"/>
</dbReference>
<proteinExistence type="predicted"/>
<protein>
    <submittedName>
        <fullName evidence="1">GIY-YIG nuclease family protein</fullName>
    </submittedName>
</protein>
<gene>
    <name evidence="1" type="ORF">OS242_12495</name>
</gene>
<dbReference type="Gene3D" id="3.40.1440.10">
    <property type="entry name" value="GIY-YIG endonuclease"/>
    <property type="match status" value="1"/>
</dbReference>
<dbReference type="Proteomes" id="UP001208017">
    <property type="component" value="Unassembled WGS sequence"/>
</dbReference>
<organism evidence="1 2">
    <name type="scientific">Tumebacillus lacus</name>
    <dbReference type="NCBI Taxonomy" id="2995335"/>
    <lineage>
        <taxon>Bacteria</taxon>
        <taxon>Bacillati</taxon>
        <taxon>Bacillota</taxon>
        <taxon>Bacilli</taxon>
        <taxon>Bacillales</taxon>
        <taxon>Alicyclobacillaceae</taxon>
        <taxon>Tumebacillus</taxon>
    </lineage>
</organism>
<keyword evidence="2" id="KW-1185">Reference proteome</keyword>
<name>A0ABT3X1L3_9BACL</name>